<sequence length="187" mass="20036">MNLLDLDARWRRFTDPDYRCPCCGMEMPGIYDLGYDAPDDWTHGPIPEGAEDLSVGADRLSPDLCKIGEDRFLRAVLHLPIRGSDETLAIGAWAAVPPDLFYAYIDHCVDGAAFTGGTALLANQIPTLADEPEAGDLTAGTGAERPRLTAQDGDLAEAQTDGLSFDALLDLYAACGNDLRPHLTGTA</sequence>
<dbReference type="Proteomes" id="UP000244904">
    <property type="component" value="Unassembled WGS sequence"/>
</dbReference>
<evidence type="ECO:0000313" key="2">
    <source>
        <dbReference type="Proteomes" id="UP000244904"/>
    </source>
</evidence>
<evidence type="ECO:0008006" key="3">
    <source>
        <dbReference type="Google" id="ProtNLM"/>
    </source>
</evidence>
<dbReference type="RefSeq" id="WP_108886366.1">
    <property type="nucleotide sequence ID" value="NZ_OMOJ01000004.1"/>
</dbReference>
<gene>
    <name evidence="1" type="ORF">PRI8871_02322</name>
</gene>
<dbReference type="InterPro" id="IPR018697">
    <property type="entry name" value="DUF2199"/>
</dbReference>
<organism evidence="1 2">
    <name type="scientific">Pseudoprimorskyibacter insulae</name>
    <dbReference type="NCBI Taxonomy" id="1695997"/>
    <lineage>
        <taxon>Bacteria</taxon>
        <taxon>Pseudomonadati</taxon>
        <taxon>Pseudomonadota</taxon>
        <taxon>Alphaproteobacteria</taxon>
        <taxon>Rhodobacterales</taxon>
        <taxon>Paracoccaceae</taxon>
        <taxon>Pseudoprimorskyibacter</taxon>
    </lineage>
</organism>
<reference evidence="2" key="1">
    <citation type="submission" date="2018-03" db="EMBL/GenBank/DDBJ databases">
        <authorList>
            <person name="Rodrigo-Torres L."/>
            <person name="Arahal R. D."/>
            <person name="Lucena T."/>
        </authorList>
    </citation>
    <scope>NUCLEOTIDE SEQUENCE [LARGE SCALE GENOMIC DNA]</scope>
    <source>
        <strain evidence="2">CECT 8871</strain>
    </source>
</reference>
<name>A0A2R8AWX1_9RHOB</name>
<dbReference type="Pfam" id="PF09965">
    <property type="entry name" value="DUF2199"/>
    <property type="match status" value="1"/>
</dbReference>
<keyword evidence="2" id="KW-1185">Reference proteome</keyword>
<evidence type="ECO:0000313" key="1">
    <source>
        <dbReference type="EMBL" id="SPF80512.1"/>
    </source>
</evidence>
<dbReference type="OrthoDB" id="4404538at2"/>
<dbReference type="EMBL" id="OMOJ01000004">
    <property type="protein sequence ID" value="SPF80512.1"/>
    <property type="molecule type" value="Genomic_DNA"/>
</dbReference>
<dbReference type="AlphaFoldDB" id="A0A2R8AWX1"/>
<protein>
    <recommendedName>
        <fullName evidence="3">DUF2199 domain-containing protein</fullName>
    </recommendedName>
</protein>
<proteinExistence type="predicted"/>
<accession>A0A2R8AWX1</accession>